<protein>
    <recommendedName>
        <fullName evidence="3">Apea-like HEPN domain-containing protein</fullName>
    </recommendedName>
</protein>
<proteinExistence type="predicted"/>
<evidence type="ECO:0008006" key="3">
    <source>
        <dbReference type="Google" id="ProtNLM"/>
    </source>
</evidence>
<comment type="caution">
    <text evidence="1">The sequence shown here is derived from an EMBL/GenBank/DDBJ whole genome shotgun (WGS) entry which is preliminary data.</text>
</comment>
<reference evidence="1 2" key="1">
    <citation type="submission" date="2023-08" db="EMBL/GenBank/DDBJ databases">
        <authorList>
            <person name="Roldan D.M."/>
            <person name="Menes R.J."/>
        </authorList>
    </citation>
    <scope>NUCLEOTIDE SEQUENCE [LARGE SCALE GENOMIC DNA]</scope>
    <source>
        <strain evidence="1 2">CCM 2812</strain>
    </source>
</reference>
<dbReference type="Proteomes" id="UP001235760">
    <property type="component" value="Unassembled WGS sequence"/>
</dbReference>
<name>A0ABT9G5M0_LEPDI</name>
<sequence length="155" mass="18066">MHELSVSDELRRIAFEFFYRFSRLEFALKENGYVRRGHRNIAEVNWWDFSLKFSAQYSPTDSAIHLLKASPKRQIISPDDRLEWEELTFPLESTSLWKMICLLKAVRNNLFHGGKHAPAGWLEPERTHELLVVCISVIVELADLAGIQADFDGRY</sequence>
<keyword evidence="2" id="KW-1185">Reference proteome</keyword>
<accession>A0ABT9G5M0</accession>
<dbReference type="EMBL" id="JAUZEE010000006">
    <property type="protein sequence ID" value="MDP4301547.1"/>
    <property type="molecule type" value="Genomic_DNA"/>
</dbReference>
<evidence type="ECO:0000313" key="1">
    <source>
        <dbReference type="EMBL" id="MDP4301547.1"/>
    </source>
</evidence>
<organism evidence="1 2">
    <name type="scientific">Leptothrix discophora</name>
    <dbReference type="NCBI Taxonomy" id="89"/>
    <lineage>
        <taxon>Bacteria</taxon>
        <taxon>Pseudomonadati</taxon>
        <taxon>Pseudomonadota</taxon>
        <taxon>Betaproteobacteria</taxon>
        <taxon>Burkholderiales</taxon>
        <taxon>Sphaerotilaceae</taxon>
        <taxon>Leptothrix</taxon>
    </lineage>
</organism>
<evidence type="ECO:0000313" key="2">
    <source>
        <dbReference type="Proteomes" id="UP001235760"/>
    </source>
</evidence>
<gene>
    <name evidence="1" type="ORF">Q8X39_12935</name>
</gene>
<dbReference type="RefSeq" id="WP_305750097.1">
    <property type="nucleotide sequence ID" value="NZ_JAUZEE010000006.1"/>
</dbReference>